<dbReference type="AlphaFoldDB" id="A0A8U0IKS2"/>
<evidence type="ECO:0000313" key="2">
    <source>
        <dbReference type="EMBL" id="UPW01747.1"/>
    </source>
</evidence>
<dbReference type="EMBL" id="CP096658">
    <property type="protein sequence ID" value="UPW01747.1"/>
    <property type="molecule type" value="Genomic_DNA"/>
</dbReference>
<gene>
    <name evidence="2" type="ORF">M0R88_06495</name>
</gene>
<evidence type="ECO:0000256" key="1">
    <source>
        <dbReference type="SAM" id="Phobius"/>
    </source>
</evidence>
<dbReference type="Proteomes" id="UP000830434">
    <property type="component" value="Chromosome"/>
</dbReference>
<proteinExistence type="predicted"/>
<dbReference type="KEGG" id="haxz:M0R88_06495"/>
<keyword evidence="1" id="KW-0472">Membrane</keyword>
<keyword evidence="3" id="KW-1185">Reference proteome</keyword>
<keyword evidence="1" id="KW-0812">Transmembrane</keyword>
<keyword evidence="1" id="KW-1133">Transmembrane helix</keyword>
<protein>
    <submittedName>
        <fullName evidence="2">Uncharacterized protein</fullName>
    </submittedName>
</protein>
<evidence type="ECO:0000313" key="3">
    <source>
        <dbReference type="Proteomes" id="UP000830434"/>
    </source>
</evidence>
<reference evidence="2" key="1">
    <citation type="submission" date="2022-04" db="EMBL/GenBank/DDBJ databases">
        <title>Diverse halophilic archaea isolated from saline environments.</title>
        <authorList>
            <person name="Cui H.-L."/>
        </authorList>
    </citation>
    <scope>NUCLEOTIDE SEQUENCE</scope>
    <source>
        <strain evidence="2">XZYJT40</strain>
    </source>
</reference>
<dbReference type="GeneID" id="72189488"/>
<dbReference type="RefSeq" id="WP_248656137.1">
    <property type="nucleotide sequence ID" value="NZ_CP096658.1"/>
</dbReference>
<organism evidence="2 3">
    <name type="scientific">Halorussus gelatinilyticus</name>
    <dbReference type="NCBI Taxonomy" id="2937524"/>
    <lineage>
        <taxon>Archaea</taxon>
        <taxon>Methanobacteriati</taxon>
        <taxon>Methanobacteriota</taxon>
        <taxon>Stenosarchaea group</taxon>
        <taxon>Halobacteria</taxon>
        <taxon>Halobacteriales</taxon>
        <taxon>Haladaptataceae</taxon>
        <taxon>Halorussus</taxon>
    </lineage>
</organism>
<feature type="transmembrane region" description="Helical" evidence="1">
    <location>
        <begin position="41"/>
        <end position="63"/>
    </location>
</feature>
<sequence length="65" mass="6701">MGVGKGASAVVAGVVVLAFDEPLFAELARRAPEITGFVRTYFGVAGFCFALGIWAGAVVADVIRL</sequence>
<name>A0A8U0IKS2_9EURY</name>
<accession>A0A8U0IKS2</accession>